<dbReference type="OrthoDB" id="371169at2"/>
<proteinExistence type="predicted"/>
<gene>
    <name evidence="2" type="ORF">CK501_11515</name>
</gene>
<evidence type="ECO:0000313" key="3">
    <source>
        <dbReference type="Proteomes" id="UP000218896"/>
    </source>
</evidence>
<dbReference type="Gene3D" id="2.30.30.320">
    <property type="entry name" value="DUF1653-like domain"/>
    <property type="match status" value="1"/>
</dbReference>
<accession>A0A2A2F5K2</accession>
<dbReference type="RefSeq" id="WP_095617893.1">
    <property type="nucleotide sequence ID" value="NZ_NSKD01000005.1"/>
</dbReference>
<dbReference type="EMBL" id="NSKD01000005">
    <property type="protein sequence ID" value="PAU79823.1"/>
    <property type="molecule type" value="Genomic_DNA"/>
</dbReference>
<dbReference type="Proteomes" id="UP000218896">
    <property type="component" value="Unassembled WGS sequence"/>
</dbReference>
<dbReference type="InterPro" id="IPR023387">
    <property type="entry name" value="DUF1653-like_dom"/>
</dbReference>
<dbReference type="Pfam" id="PF07866">
    <property type="entry name" value="DUF1653"/>
    <property type="match status" value="1"/>
</dbReference>
<keyword evidence="3" id="KW-1185">Reference proteome</keyword>
<sequence length="73" mass="8552">MTISPGIYRHFKGNRYEVIGEARHSETGEALVVYRPMYGERELWVRPLAMFTETVERNGETFPRFEWEGPSEG</sequence>
<comment type="caution">
    <text evidence="2">The sequence shown here is derived from an EMBL/GenBank/DDBJ whole genome shotgun (WGS) entry which is preliminary data.</text>
</comment>
<evidence type="ECO:0000259" key="1">
    <source>
        <dbReference type="Pfam" id="PF07866"/>
    </source>
</evidence>
<evidence type="ECO:0000313" key="2">
    <source>
        <dbReference type="EMBL" id="PAU79823.1"/>
    </source>
</evidence>
<dbReference type="InterPro" id="IPR037135">
    <property type="entry name" value="DUF1653-like_dom_sf"/>
</dbReference>
<protein>
    <recommendedName>
        <fullName evidence="1">DUF1653 domain-containing protein</fullName>
    </recommendedName>
</protein>
<organism evidence="2 3">
    <name type="scientific">Halovibrio salipaludis</name>
    <dbReference type="NCBI Taxonomy" id="2032626"/>
    <lineage>
        <taxon>Bacteria</taxon>
        <taxon>Pseudomonadati</taxon>
        <taxon>Pseudomonadota</taxon>
        <taxon>Gammaproteobacteria</taxon>
        <taxon>Oceanospirillales</taxon>
        <taxon>Halomonadaceae</taxon>
        <taxon>Halovibrio</taxon>
    </lineage>
</organism>
<feature type="domain" description="DUF1653" evidence="1">
    <location>
        <begin position="6"/>
        <end position="66"/>
    </location>
</feature>
<reference evidence="2 3" key="1">
    <citation type="submission" date="2017-08" db="EMBL/GenBank/DDBJ databases">
        <title>Halovibrio sewagensis sp. nov., isolated from wastewater of high salinity.</title>
        <authorList>
            <person name="Dong X."/>
            <person name="Zhang G."/>
        </authorList>
    </citation>
    <scope>NUCLEOTIDE SEQUENCE [LARGE SCALE GENOMIC DNA]</scope>
    <source>
        <strain evidence="2 3">YL5-2</strain>
    </source>
</reference>
<name>A0A2A2F5K2_9GAMM</name>
<dbReference type="AlphaFoldDB" id="A0A2A2F5K2"/>